<keyword evidence="3" id="KW-0677">Repeat</keyword>
<evidence type="ECO:0000256" key="8">
    <source>
        <dbReference type="PROSITE-ProRule" id="PRU00042"/>
    </source>
</evidence>
<evidence type="ECO:0000256" key="3">
    <source>
        <dbReference type="ARBA" id="ARBA00022737"/>
    </source>
</evidence>
<evidence type="ECO:0000256" key="7">
    <source>
        <dbReference type="ARBA" id="ARBA00023242"/>
    </source>
</evidence>
<keyword evidence="6" id="KW-0238">DNA-binding</keyword>
<protein>
    <recommendedName>
        <fullName evidence="9">C2H2-type domain-containing protein</fullName>
    </recommendedName>
</protein>
<feature type="domain" description="C2H2-type" evidence="9">
    <location>
        <begin position="147"/>
        <end position="174"/>
    </location>
</feature>
<dbReference type="AlphaFoldDB" id="A0A7R9H7M2"/>
<reference evidence="10" key="1">
    <citation type="submission" date="2020-11" db="EMBL/GenBank/DDBJ databases">
        <authorList>
            <person name="Tran Van P."/>
        </authorList>
    </citation>
    <scope>NUCLEOTIDE SEQUENCE</scope>
</reference>
<dbReference type="GO" id="GO:0005634">
    <property type="term" value="C:nucleus"/>
    <property type="evidence" value="ECO:0007669"/>
    <property type="project" value="UniProtKB-SubCell"/>
</dbReference>
<dbReference type="GO" id="GO:0006357">
    <property type="term" value="P:regulation of transcription by RNA polymerase II"/>
    <property type="evidence" value="ECO:0007669"/>
    <property type="project" value="TreeGrafter"/>
</dbReference>
<evidence type="ECO:0000256" key="2">
    <source>
        <dbReference type="ARBA" id="ARBA00022723"/>
    </source>
</evidence>
<name>A0A7R9H7M2_TIMCR</name>
<dbReference type="InterPro" id="IPR013087">
    <property type="entry name" value="Znf_C2H2_type"/>
</dbReference>
<dbReference type="Gene3D" id="3.30.160.60">
    <property type="entry name" value="Classic Zinc Finger"/>
    <property type="match status" value="2"/>
</dbReference>
<dbReference type="EMBL" id="OC321849">
    <property type="protein sequence ID" value="CAD7410785.1"/>
    <property type="molecule type" value="Genomic_DNA"/>
</dbReference>
<keyword evidence="5" id="KW-0862">Zinc</keyword>
<dbReference type="Pfam" id="PF00096">
    <property type="entry name" value="zf-C2H2"/>
    <property type="match status" value="2"/>
</dbReference>
<dbReference type="InterPro" id="IPR050589">
    <property type="entry name" value="Ikaros_C2H2-ZF"/>
</dbReference>
<dbReference type="SMART" id="SM00355">
    <property type="entry name" value="ZnF_C2H2"/>
    <property type="match status" value="2"/>
</dbReference>
<evidence type="ECO:0000313" key="10">
    <source>
        <dbReference type="EMBL" id="CAD7410785.1"/>
    </source>
</evidence>
<dbReference type="PROSITE" id="PS00028">
    <property type="entry name" value="ZINC_FINGER_C2H2_1"/>
    <property type="match status" value="2"/>
</dbReference>
<accession>A0A7R9H7M2</accession>
<dbReference type="GO" id="GO:0008270">
    <property type="term" value="F:zinc ion binding"/>
    <property type="evidence" value="ECO:0007669"/>
    <property type="project" value="UniProtKB-KW"/>
</dbReference>
<proteinExistence type="predicted"/>
<dbReference type="SUPFAM" id="SSF57667">
    <property type="entry name" value="beta-beta-alpha zinc fingers"/>
    <property type="match status" value="1"/>
</dbReference>
<comment type="subcellular location">
    <subcellularLocation>
        <location evidence="1">Nucleus</location>
    </subcellularLocation>
</comment>
<dbReference type="PANTHER" id="PTHR24404:SF114">
    <property type="entry name" value="KLUMPFUSS, ISOFORM B-RELATED"/>
    <property type="match status" value="1"/>
</dbReference>
<evidence type="ECO:0000259" key="9">
    <source>
        <dbReference type="PROSITE" id="PS50157"/>
    </source>
</evidence>
<dbReference type="GO" id="GO:0003700">
    <property type="term" value="F:DNA-binding transcription factor activity"/>
    <property type="evidence" value="ECO:0007669"/>
    <property type="project" value="TreeGrafter"/>
</dbReference>
<gene>
    <name evidence="10" type="ORF">TCEB3V08_LOCUS10641</name>
</gene>
<dbReference type="PROSITE" id="PS50157">
    <property type="entry name" value="ZINC_FINGER_C2H2_2"/>
    <property type="match status" value="2"/>
</dbReference>
<keyword evidence="2" id="KW-0479">Metal-binding</keyword>
<dbReference type="GO" id="GO:0000978">
    <property type="term" value="F:RNA polymerase II cis-regulatory region sequence-specific DNA binding"/>
    <property type="evidence" value="ECO:0007669"/>
    <property type="project" value="TreeGrafter"/>
</dbReference>
<evidence type="ECO:0000256" key="4">
    <source>
        <dbReference type="ARBA" id="ARBA00022771"/>
    </source>
</evidence>
<feature type="domain" description="C2H2-type" evidence="9">
    <location>
        <begin position="175"/>
        <end position="199"/>
    </location>
</feature>
<sequence length="199" mass="22871">MVGMNNSQLKYSSVQPYLGSWCILGVVTGFVKMDVVTGPTELTPSTPDLPSQNTDVSLPCKYSNFEKCLTNKEDKRNYSLIFPNHTSQKENMFLNDSSLCENSARSCQNIIDKKHLNLFEKVCDFKDFTIKHNNTNQNLIHTLHSNYTCNVCNKYLKGKRSLIKHLLVHSEQRKYKCDVCDKGFKMKCNLNKHLLIHSK</sequence>
<keyword evidence="7" id="KW-0539">Nucleus</keyword>
<evidence type="ECO:0000256" key="1">
    <source>
        <dbReference type="ARBA" id="ARBA00004123"/>
    </source>
</evidence>
<organism evidence="10">
    <name type="scientific">Timema cristinae</name>
    <name type="common">Walking stick</name>
    <dbReference type="NCBI Taxonomy" id="61476"/>
    <lineage>
        <taxon>Eukaryota</taxon>
        <taxon>Metazoa</taxon>
        <taxon>Ecdysozoa</taxon>
        <taxon>Arthropoda</taxon>
        <taxon>Hexapoda</taxon>
        <taxon>Insecta</taxon>
        <taxon>Pterygota</taxon>
        <taxon>Neoptera</taxon>
        <taxon>Polyneoptera</taxon>
        <taxon>Phasmatodea</taxon>
        <taxon>Timematodea</taxon>
        <taxon>Timematoidea</taxon>
        <taxon>Timematidae</taxon>
        <taxon>Timema</taxon>
    </lineage>
</organism>
<evidence type="ECO:0000256" key="5">
    <source>
        <dbReference type="ARBA" id="ARBA00022833"/>
    </source>
</evidence>
<dbReference type="InterPro" id="IPR036236">
    <property type="entry name" value="Znf_C2H2_sf"/>
</dbReference>
<evidence type="ECO:0000256" key="6">
    <source>
        <dbReference type="ARBA" id="ARBA00023125"/>
    </source>
</evidence>
<dbReference type="FunFam" id="3.30.160.60:FF:001049">
    <property type="entry name" value="zinc finger protein 319"/>
    <property type="match status" value="1"/>
</dbReference>
<dbReference type="PANTHER" id="PTHR24404">
    <property type="entry name" value="ZINC FINGER PROTEIN"/>
    <property type="match status" value="1"/>
</dbReference>
<keyword evidence="4 8" id="KW-0863">Zinc-finger</keyword>